<feature type="region of interest" description="Disordered" evidence="1">
    <location>
        <begin position="1"/>
        <end position="24"/>
    </location>
</feature>
<protein>
    <recommendedName>
        <fullName evidence="2">BCNT-C domain-containing protein</fullName>
    </recommendedName>
</protein>
<proteinExistence type="predicted"/>
<dbReference type="Pfam" id="PF07572">
    <property type="entry name" value="BCNT"/>
    <property type="match status" value="1"/>
</dbReference>
<dbReference type="InterPro" id="IPR011421">
    <property type="entry name" value="BCNT-C"/>
</dbReference>
<reference evidence="3 4" key="1">
    <citation type="journal article" date="2019" name="Nat. Plants">
        <title>Genome sequencing of Musa balbisiana reveals subgenome evolution and function divergence in polyploid bananas.</title>
        <authorList>
            <person name="Yao X."/>
        </authorList>
    </citation>
    <scope>NUCLEOTIDE SEQUENCE [LARGE SCALE GENOMIC DNA]</scope>
    <source>
        <strain evidence="4">cv. DH-PKW</strain>
        <tissue evidence="3">Leaves</tissue>
    </source>
</reference>
<dbReference type="EMBL" id="PYDT01000004">
    <property type="protein sequence ID" value="THU63954.1"/>
    <property type="molecule type" value="Genomic_DNA"/>
</dbReference>
<dbReference type="PANTHER" id="PTHR48407">
    <property type="entry name" value="CRANIOFACIAL DEVELOPMENT PROTEIN 1"/>
    <property type="match status" value="1"/>
</dbReference>
<keyword evidence="4" id="KW-1185">Reference proteome</keyword>
<dbReference type="AlphaFoldDB" id="A0A4S8JQE9"/>
<evidence type="ECO:0000256" key="1">
    <source>
        <dbReference type="SAM" id="MobiDB-lite"/>
    </source>
</evidence>
<evidence type="ECO:0000259" key="2">
    <source>
        <dbReference type="PROSITE" id="PS51279"/>
    </source>
</evidence>
<dbReference type="PROSITE" id="PS51279">
    <property type="entry name" value="BCNT_C"/>
    <property type="match status" value="1"/>
</dbReference>
<name>A0A4S8JQE9_MUSBA</name>
<feature type="region of interest" description="Disordered" evidence="1">
    <location>
        <begin position="267"/>
        <end position="288"/>
    </location>
</feature>
<evidence type="ECO:0000313" key="4">
    <source>
        <dbReference type="Proteomes" id="UP000317650"/>
    </source>
</evidence>
<dbReference type="STRING" id="52838.A0A4S8JQE9"/>
<accession>A0A4S8JQE9</accession>
<dbReference type="PANTHER" id="PTHR48407:SF1">
    <property type="entry name" value="CRANIOFACIAL DEVELOPMENT PROTEIN 1"/>
    <property type="match status" value="1"/>
</dbReference>
<feature type="domain" description="BCNT-C" evidence="2">
    <location>
        <begin position="197"/>
        <end position="278"/>
    </location>
</feature>
<organism evidence="3 4">
    <name type="scientific">Musa balbisiana</name>
    <name type="common">Banana</name>
    <dbReference type="NCBI Taxonomy" id="52838"/>
    <lineage>
        <taxon>Eukaryota</taxon>
        <taxon>Viridiplantae</taxon>
        <taxon>Streptophyta</taxon>
        <taxon>Embryophyta</taxon>
        <taxon>Tracheophyta</taxon>
        <taxon>Spermatophyta</taxon>
        <taxon>Magnoliopsida</taxon>
        <taxon>Liliopsida</taxon>
        <taxon>Zingiberales</taxon>
        <taxon>Musaceae</taxon>
        <taxon>Musa</taxon>
    </lineage>
</organism>
<comment type="caution">
    <text evidence="3">The sequence shown here is derived from an EMBL/GenBank/DDBJ whole genome shotgun (WGS) entry which is preliminary data.</text>
</comment>
<sequence length="288" mass="31475">MASLDDPGNKADTTDVIEGNQVPGLQEQHEDSVCSLSCGSLFTSAFSALIAGALTNAVVDSERKARVEEVWKQMNTGLPVKVPKPFVNKSNSTELTTTKKTIPDWMFTLGLAPVKIAATKDPLGKRPAIIQNGTSEQAKKLATAAISAVKDVASAATAGRGKVEITEVHDFAGEVIEVKKLVDADSKEAAEKARVAGAPSSALDTILEQIKKKPKLSVLDKTKKDWGEFKEENQGMEEELDAYKKSSNQYLDKVSFLQRTDHREFERERDARLAMQSKRRPAMKEDDL</sequence>
<dbReference type="InterPro" id="IPR027124">
    <property type="entry name" value="Swc5/CFDP1/2"/>
</dbReference>
<dbReference type="Proteomes" id="UP000317650">
    <property type="component" value="Chromosome 1"/>
</dbReference>
<evidence type="ECO:0000313" key="3">
    <source>
        <dbReference type="EMBL" id="THU63954.1"/>
    </source>
</evidence>
<gene>
    <name evidence="3" type="ORF">C4D60_Mb01t21300</name>
</gene>